<dbReference type="Gene3D" id="1.10.3230.30">
    <property type="entry name" value="Phage gp6-like head-tail connector protein"/>
    <property type="match status" value="1"/>
</dbReference>
<reference evidence="1 2" key="1">
    <citation type="submission" date="2024-03" db="EMBL/GenBank/DDBJ databases">
        <title>Mouse gut bacterial collection (mGBC) of GemPharmatech.</title>
        <authorList>
            <person name="He Y."/>
            <person name="Dong L."/>
            <person name="Wu D."/>
            <person name="Gao X."/>
            <person name="Lin Z."/>
        </authorList>
    </citation>
    <scope>NUCLEOTIDE SEQUENCE [LARGE SCALE GENOMIC DNA]</scope>
    <source>
        <strain evidence="1 2">20-218</strain>
    </source>
</reference>
<protein>
    <submittedName>
        <fullName evidence="1">Head-tail connector protein</fullName>
    </submittedName>
</protein>
<comment type="caution">
    <text evidence="1">The sequence shown here is derived from an EMBL/GenBank/DDBJ whole genome shotgun (WGS) entry which is preliminary data.</text>
</comment>
<dbReference type="NCBIfam" id="TIGR01560">
    <property type="entry name" value="put_DNA_pack"/>
    <property type="match status" value="1"/>
</dbReference>
<dbReference type="Proteomes" id="UP001565242">
    <property type="component" value="Unassembled WGS sequence"/>
</dbReference>
<evidence type="ECO:0000313" key="1">
    <source>
        <dbReference type="EMBL" id="MEY8538977.1"/>
    </source>
</evidence>
<sequence>METVGESLLVEKLKSHLHFEEGMDDSLLHLYIQNAKQYVKKATGKQAEYLIIMVAGIMFEYRVAEKELGEALDAMTPFFVQESFVNEETNE</sequence>
<accession>A0ABV4DEF2</accession>
<keyword evidence="2" id="KW-1185">Reference proteome</keyword>
<dbReference type="Pfam" id="PF05135">
    <property type="entry name" value="Phage_connect_1"/>
    <property type="match status" value="1"/>
</dbReference>
<evidence type="ECO:0000313" key="2">
    <source>
        <dbReference type="Proteomes" id="UP001565242"/>
    </source>
</evidence>
<name>A0ABV4DEF2_9LACT</name>
<dbReference type="InterPro" id="IPR021146">
    <property type="entry name" value="Phage_gp6-like_head-tail"/>
</dbReference>
<dbReference type="RefSeq" id="WP_369918946.1">
    <property type="nucleotide sequence ID" value="NZ_JBCLSQ010000041.1"/>
</dbReference>
<dbReference type="InterPro" id="IPR006450">
    <property type="entry name" value="Phage_HK97_gp6-like"/>
</dbReference>
<proteinExistence type="predicted"/>
<dbReference type="EMBL" id="JBCLSQ010000041">
    <property type="protein sequence ID" value="MEY8538977.1"/>
    <property type="molecule type" value="Genomic_DNA"/>
</dbReference>
<gene>
    <name evidence="1" type="ORF">AALM99_11165</name>
</gene>
<organism evidence="1 2">
    <name type="scientific">Lactococcus muris</name>
    <dbReference type="NCBI Taxonomy" id="2941330"/>
    <lineage>
        <taxon>Bacteria</taxon>
        <taxon>Bacillati</taxon>
        <taxon>Bacillota</taxon>
        <taxon>Bacilli</taxon>
        <taxon>Lactobacillales</taxon>
        <taxon>Streptococcaceae</taxon>
        <taxon>Lactococcus</taxon>
    </lineage>
</organism>
<dbReference type="CDD" id="cd08054">
    <property type="entry name" value="gp6"/>
    <property type="match status" value="1"/>
</dbReference>